<dbReference type="InterPro" id="IPR027417">
    <property type="entry name" value="P-loop_NTPase"/>
</dbReference>
<keyword evidence="16" id="KW-1185">Reference proteome</keyword>
<comment type="catalytic activity">
    <reaction evidence="13">
        <text>a lipid A disaccharide + ATP = a lipid IVA + ADP + H(+)</text>
        <dbReference type="Rhea" id="RHEA:67840"/>
        <dbReference type="ChEBI" id="CHEBI:15378"/>
        <dbReference type="ChEBI" id="CHEBI:30616"/>
        <dbReference type="ChEBI" id="CHEBI:176343"/>
        <dbReference type="ChEBI" id="CHEBI:176425"/>
        <dbReference type="ChEBI" id="CHEBI:456216"/>
        <dbReference type="EC" id="2.7.1.130"/>
    </reaction>
</comment>
<comment type="similarity">
    <text evidence="13">Belongs to the LpxK family.</text>
</comment>
<dbReference type="Proteomes" id="UP000245655">
    <property type="component" value="Unassembled WGS sequence"/>
</dbReference>
<keyword evidence="6 13" id="KW-0441">Lipid A biosynthesis</keyword>
<evidence type="ECO:0000256" key="1">
    <source>
        <dbReference type="ARBA" id="ARBA00002274"/>
    </source>
</evidence>
<keyword evidence="11 13" id="KW-0443">Lipid metabolism</keyword>
<evidence type="ECO:0000313" key="15">
    <source>
        <dbReference type="EMBL" id="PWK14014.1"/>
    </source>
</evidence>
<gene>
    <name evidence="13" type="primary">lpxK</name>
    <name evidence="15" type="ORF">C8D84_10337</name>
</gene>
<name>A0A2V1ZY21_PSYIM</name>
<reference evidence="15 16" key="1">
    <citation type="submission" date="2018-05" db="EMBL/GenBank/DDBJ databases">
        <title>Genomic Encyclopedia of Type Strains, Phase IV (KMG-IV): sequencing the most valuable type-strain genomes for metagenomic binning, comparative biology and taxonomic classification.</title>
        <authorList>
            <person name="Goeker M."/>
        </authorList>
    </citation>
    <scope>NUCLEOTIDE SEQUENCE [LARGE SCALE GENOMIC DNA]</scope>
    <source>
        <strain evidence="15 16">DSM 7229</strain>
    </source>
</reference>
<dbReference type="UniPathway" id="UPA00359">
    <property type="reaction ID" value="UER00482"/>
</dbReference>
<feature type="binding site" evidence="13">
    <location>
        <begin position="60"/>
        <end position="67"/>
    </location>
    <ligand>
        <name>ATP</name>
        <dbReference type="ChEBI" id="CHEBI:30616"/>
    </ligand>
</feature>
<dbReference type="GO" id="GO:0009245">
    <property type="term" value="P:lipid A biosynthetic process"/>
    <property type="evidence" value="ECO:0007669"/>
    <property type="project" value="UniProtKB-UniRule"/>
</dbReference>
<dbReference type="Pfam" id="PF02606">
    <property type="entry name" value="LpxK"/>
    <property type="match status" value="1"/>
</dbReference>
<accession>A0A2V1ZY21</accession>
<evidence type="ECO:0000256" key="12">
    <source>
        <dbReference type="ARBA" id="ARBA00029757"/>
    </source>
</evidence>
<evidence type="ECO:0000256" key="5">
    <source>
        <dbReference type="ARBA" id="ARBA00022516"/>
    </source>
</evidence>
<keyword evidence="14" id="KW-0812">Transmembrane</keyword>
<dbReference type="PANTHER" id="PTHR42724">
    <property type="entry name" value="TETRAACYLDISACCHARIDE 4'-KINASE"/>
    <property type="match status" value="1"/>
</dbReference>
<evidence type="ECO:0000256" key="4">
    <source>
        <dbReference type="ARBA" id="ARBA00016436"/>
    </source>
</evidence>
<dbReference type="RefSeq" id="WP_109590128.1">
    <property type="nucleotide sequence ID" value="NZ_CAJGZY010000003.1"/>
</dbReference>
<evidence type="ECO:0000256" key="8">
    <source>
        <dbReference type="ARBA" id="ARBA00022741"/>
    </source>
</evidence>
<evidence type="ECO:0000256" key="7">
    <source>
        <dbReference type="ARBA" id="ARBA00022679"/>
    </source>
</evidence>
<dbReference type="GO" id="GO:0005524">
    <property type="term" value="F:ATP binding"/>
    <property type="evidence" value="ECO:0007669"/>
    <property type="project" value="UniProtKB-UniRule"/>
</dbReference>
<dbReference type="GO" id="GO:0009029">
    <property type="term" value="F:lipid-A 4'-kinase activity"/>
    <property type="evidence" value="ECO:0007669"/>
    <property type="project" value="UniProtKB-UniRule"/>
</dbReference>
<evidence type="ECO:0000256" key="13">
    <source>
        <dbReference type="HAMAP-Rule" id="MF_00409"/>
    </source>
</evidence>
<organism evidence="15 16">
    <name type="scientific">Psychrobacter immobilis</name>
    <dbReference type="NCBI Taxonomy" id="498"/>
    <lineage>
        <taxon>Bacteria</taxon>
        <taxon>Pseudomonadati</taxon>
        <taxon>Pseudomonadota</taxon>
        <taxon>Gammaproteobacteria</taxon>
        <taxon>Moraxellales</taxon>
        <taxon>Moraxellaceae</taxon>
        <taxon>Psychrobacter</taxon>
    </lineage>
</organism>
<feature type="transmembrane region" description="Helical" evidence="14">
    <location>
        <begin position="16"/>
        <end position="34"/>
    </location>
</feature>
<keyword evidence="5 13" id="KW-0444">Lipid biosynthesis</keyword>
<dbReference type="EC" id="2.7.1.130" evidence="3 13"/>
<keyword evidence="7 13" id="KW-0808">Transferase</keyword>
<dbReference type="GO" id="GO:0009244">
    <property type="term" value="P:lipopolysaccharide core region biosynthetic process"/>
    <property type="evidence" value="ECO:0007669"/>
    <property type="project" value="TreeGrafter"/>
</dbReference>
<evidence type="ECO:0000256" key="3">
    <source>
        <dbReference type="ARBA" id="ARBA00012071"/>
    </source>
</evidence>
<keyword evidence="10 13" id="KW-0067">ATP-binding</keyword>
<keyword evidence="14" id="KW-1133">Transmembrane helix</keyword>
<dbReference type="HAMAP" id="MF_00409">
    <property type="entry name" value="LpxK"/>
    <property type="match status" value="1"/>
</dbReference>
<sequence length="379" mass="42150">MSIETTVTRAWQRQAAWLWLLLPISWLYGLITTLRRQAYKAGLLSSYRAPVPVMVIGNISVGGSGKTPLIIALVDYLKEHGVKVGVISRGYGGDTSQMPALVDAASLPNVVGDEPCLIVNMTNAPMAVCPDRKQAIMTLLAAHPDLQFIIADDGLQHYALQRDIEWIVVDSARGFGNQQLLPTGFLREPMSRLQGATVIYHEPLTIDPVDKNKDNSNLYRAHRLTMHLEADALQLLWQPTLSYSQIDAPKKGHTVHAVSGIGYPQRFFNTLNSLGFDVVGHAYPDHYDFELAELLQYTEYPIVVTSKDAVKIRALLSKATTDKALNNEYQELINRLWVLPVTAELSDSCYDNLQQQLKKLGIDIANNDNTNNSTKANNR</sequence>
<evidence type="ECO:0000256" key="6">
    <source>
        <dbReference type="ARBA" id="ARBA00022556"/>
    </source>
</evidence>
<dbReference type="AlphaFoldDB" id="A0A2V1ZY21"/>
<dbReference type="NCBIfam" id="TIGR00682">
    <property type="entry name" value="lpxK"/>
    <property type="match status" value="1"/>
</dbReference>
<evidence type="ECO:0000256" key="9">
    <source>
        <dbReference type="ARBA" id="ARBA00022777"/>
    </source>
</evidence>
<evidence type="ECO:0000256" key="14">
    <source>
        <dbReference type="SAM" id="Phobius"/>
    </source>
</evidence>
<dbReference type="GO" id="GO:0005886">
    <property type="term" value="C:plasma membrane"/>
    <property type="evidence" value="ECO:0007669"/>
    <property type="project" value="TreeGrafter"/>
</dbReference>
<protein>
    <recommendedName>
        <fullName evidence="4 13">Tetraacyldisaccharide 4'-kinase</fullName>
        <ecNumber evidence="3 13">2.7.1.130</ecNumber>
    </recommendedName>
    <alternativeName>
        <fullName evidence="12 13">Lipid A 4'-kinase</fullName>
    </alternativeName>
</protein>
<dbReference type="GeneID" id="60254489"/>
<evidence type="ECO:0000256" key="11">
    <source>
        <dbReference type="ARBA" id="ARBA00023098"/>
    </source>
</evidence>
<keyword evidence="9 13" id="KW-0418">Kinase</keyword>
<dbReference type="EMBL" id="QGGM01000003">
    <property type="protein sequence ID" value="PWK14014.1"/>
    <property type="molecule type" value="Genomic_DNA"/>
</dbReference>
<dbReference type="InterPro" id="IPR003758">
    <property type="entry name" value="LpxK"/>
</dbReference>
<dbReference type="PANTHER" id="PTHR42724:SF1">
    <property type="entry name" value="TETRAACYLDISACCHARIDE 4'-KINASE, MITOCHONDRIAL-RELATED"/>
    <property type="match status" value="1"/>
</dbReference>
<comment type="pathway">
    <text evidence="2 13">Glycolipid biosynthesis; lipid IV(A) biosynthesis; lipid IV(A) from (3R)-3-hydroxytetradecanoyl-[acyl-carrier-protein] and UDP-N-acetyl-alpha-D-glucosamine: step 6/6.</text>
</comment>
<evidence type="ECO:0000256" key="2">
    <source>
        <dbReference type="ARBA" id="ARBA00004870"/>
    </source>
</evidence>
<comment type="function">
    <text evidence="1 13">Transfers the gamma-phosphate of ATP to the 4'-position of a tetraacyldisaccharide 1-phosphate intermediate (termed DS-1-P) to form tetraacyldisaccharide 1,4'-bis-phosphate (lipid IVA).</text>
</comment>
<keyword evidence="8 13" id="KW-0547">Nucleotide-binding</keyword>
<keyword evidence="14" id="KW-0472">Membrane</keyword>
<comment type="caution">
    <text evidence="15">The sequence shown here is derived from an EMBL/GenBank/DDBJ whole genome shotgun (WGS) entry which is preliminary data.</text>
</comment>
<dbReference type="SUPFAM" id="SSF52540">
    <property type="entry name" value="P-loop containing nucleoside triphosphate hydrolases"/>
    <property type="match status" value="1"/>
</dbReference>
<evidence type="ECO:0000313" key="16">
    <source>
        <dbReference type="Proteomes" id="UP000245655"/>
    </source>
</evidence>
<evidence type="ECO:0000256" key="10">
    <source>
        <dbReference type="ARBA" id="ARBA00022840"/>
    </source>
</evidence>
<proteinExistence type="inferred from homology"/>